<sequence>MEFWFAFYRIWFWFRSLFKSANKDLSLVGTALWKSKDQQAEDWSREALGAENDRVIIKGSSQSGESIVINVTFGPEKTAIANILLKFPNDKTYSAVDIPGNAISNSLLVAGPLRLECREPFKRWRLTIRGTLLDDAGEPHPIRFLSWFSPTTDESNFLASLVTKKLAEIATINESTSVAESLSDRKDFFQWGLLRSQASIDDKEPREFDLRVVRIKTGIPFTGEAALSEVFSATLNYGSRIFCARLGFPQTHKTVCIGQIVRGDFIHQNVNSFLDDYAVIETDKGSYVLETAHDEARPDFFNAWNDAKIESKLIQWDFNTEVGYGTRLTSIENLRNNVNDKITVPQRTPVEYTATSDEKQNLVVPFEAKAAQDTLFTGGKGSNLAKLTQIQNDFQVPTGFVVTVTAFESYLQAHKKLKSSIESAALTLRPGDSEAIKKFEIEIQSLIAETDLSSDLKLAINAEFNRLYGGASPDNAIRVAVRSSAVGEDGAELSSAGQLETFLEVPLSEVPRRILECWASNFRREIVSYRLQNAQPINTSVAVVVQEMVVGGMAGVLFTTDPVKGDPNRLVINVVEGLGEALVSGQATPDEIVLTRKLKIVSKPSTCKFSDANAIALAKAGLAFENTFGGPQDVEFAVKDDKLYILQTRCITNLDLETDWEFEHEFDNATIADSDILSTANVGEVIPAPMTPLEVSVLVKLYDRAVNAAVAQISNPIGLKPFERVEIAFQIARQRVFINLTEMYLRNWPVVEKDPVPEYSLAGRKVFTAAHVDSGRRRFGNTHKRNDGKSLLSMLKVMFLDSEKYCGYGSQILANIAEVEANAAGKKDTVENQLETIVELQKHVWEAIDTHTKASMFSSFTYVFVAMLLRGSPEGDLTPEILTDIAMIYAENPEKPISADVPKALQRLAAAIVANGHEEKFNAFNDAVEAYKWLQSLDETDKAGEEARQFMKLHGFRGQYELMLQGTAWKDDPSQVVSNLKSLITQLKQNPSTDAESKPSEGSVIDRLKSTQITGIKRKFFQFFMNKAHRGVFIREELKNVIVQATYALRQACLRLGIIMYDKCLLPSARSILFLTLDEIEDLYATKNPRILHRLRRREKIFAKQAEHRYACVNVGTPQPLELDAKACLGTELHGTAVCEGIVRGRARVAKSLAEASETQPGEILITRYTDIYWSPYFPIIRGLVTEIGGLLSHGSVVAREYGLPCVIAVENATDVFQTGDEVILNAGAGVIAKVLQEASN</sequence>
<proteinExistence type="inferred from homology"/>
<dbReference type="AlphaFoldDB" id="A0A7E4UQT9"/>
<dbReference type="Proteomes" id="UP000492821">
    <property type="component" value="Unassembled WGS sequence"/>
</dbReference>
<dbReference type="Pfam" id="PF01326">
    <property type="entry name" value="PPDK_N"/>
    <property type="match status" value="2"/>
</dbReference>
<feature type="domain" description="Pyruvate phosphate dikinase AMP/ATP-binding" evidence="3">
    <location>
        <begin position="378"/>
        <end position="602"/>
    </location>
</feature>
<dbReference type="InterPro" id="IPR036637">
    <property type="entry name" value="Phosphohistidine_dom_sf"/>
</dbReference>
<feature type="domain" description="PEP-utilising enzyme mobile" evidence="2">
    <location>
        <begin position="1160"/>
        <end position="1230"/>
    </location>
</feature>
<dbReference type="PANTHER" id="PTHR43615:SF1">
    <property type="entry name" value="PPDK_N DOMAIN-CONTAINING PROTEIN"/>
    <property type="match status" value="1"/>
</dbReference>
<name>A0A7E4UQT9_PANRE</name>
<reference evidence="5" key="2">
    <citation type="submission" date="2020-10" db="UniProtKB">
        <authorList>
            <consortium name="WormBaseParasite"/>
        </authorList>
    </citation>
    <scope>IDENTIFICATION</scope>
</reference>
<accession>A0A7E4UQT9</accession>
<dbReference type="InterPro" id="IPR013815">
    <property type="entry name" value="ATP_grasp_subdomain_1"/>
</dbReference>
<organism evidence="4 5">
    <name type="scientific">Panagrellus redivivus</name>
    <name type="common">Microworm</name>
    <dbReference type="NCBI Taxonomy" id="6233"/>
    <lineage>
        <taxon>Eukaryota</taxon>
        <taxon>Metazoa</taxon>
        <taxon>Ecdysozoa</taxon>
        <taxon>Nematoda</taxon>
        <taxon>Chromadorea</taxon>
        <taxon>Rhabditida</taxon>
        <taxon>Tylenchina</taxon>
        <taxon>Panagrolaimomorpha</taxon>
        <taxon>Panagrolaimoidea</taxon>
        <taxon>Panagrolaimidae</taxon>
        <taxon>Panagrellus</taxon>
    </lineage>
</organism>
<evidence type="ECO:0000259" key="2">
    <source>
        <dbReference type="Pfam" id="PF00391"/>
    </source>
</evidence>
<dbReference type="Pfam" id="PF00391">
    <property type="entry name" value="PEP-utilizers"/>
    <property type="match status" value="1"/>
</dbReference>
<evidence type="ECO:0000313" key="4">
    <source>
        <dbReference type="Proteomes" id="UP000492821"/>
    </source>
</evidence>
<feature type="domain" description="Pyruvate phosphate dikinase AMP/ATP-binding" evidence="3">
    <location>
        <begin position="606"/>
        <end position="658"/>
    </location>
</feature>
<protein>
    <submittedName>
        <fullName evidence="5">Phosphoenolpyruvate synthase</fullName>
    </submittedName>
</protein>
<evidence type="ECO:0000259" key="3">
    <source>
        <dbReference type="Pfam" id="PF01326"/>
    </source>
</evidence>
<reference evidence="4" key="1">
    <citation type="journal article" date="2013" name="Genetics">
        <title>The draft genome and transcriptome of Panagrellus redivivus are shaped by the harsh demands of a free-living lifestyle.</title>
        <authorList>
            <person name="Srinivasan J."/>
            <person name="Dillman A.R."/>
            <person name="Macchietto M.G."/>
            <person name="Heikkinen L."/>
            <person name="Lakso M."/>
            <person name="Fracchia K.M."/>
            <person name="Antoshechkin I."/>
            <person name="Mortazavi A."/>
            <person name="Wong G."/>
            <person name="Sternberg P.W."/>
        </authorList>
    </citation>
    <scope>NUCLEOTIDE SEQUENCE [LARGE SCALE GENOMIC DNA]</scope>
    <source>
        <strain evidence="4">MT8872</strain>
    </source>
</reference>
<dbReference type="Gene3D" id="3.50.30.10">
    <property type="entry name" value="Phosphohistidine domain"/>
    <property type="match status" value="1"/>
</dbReference>
<dbReference type="PANTHER" id="PTHR43615">
    <property type="entry name" value="PHOSPHOENOLPYRUVATE SYNTHASE-RELATED"/>
    <property type="match status" value="1"/>
</dbReference>
<dbReference type="SUPFAM" id="SSF52009">
    <property type="entry name" value="Phosphohistidine domain"/>
    <property type="match status" value="1"/>
</dbReference>
<dbReference type="Gene3D" id="3.30.1490.20">
    <property type="entry name" value="ATP-grasp fold, A domain"/>
    <property type="match status" value="1"/>
</dbReference>
<evidence type="ECO:0000313" key="5">
    <source>
        <dbReference type="WBParaSite" id="Pan_g11705.t1"/>
    </source>
</evidence>
<keyword evidence="4" id="KW-1185">Reference proteome</keyword>
<dbReference type="InterPro" id="IPR008279">
    <property type="entry name" value="PEP-util_enz_mobile_dom"/>
</dbReference>
<dbReference type="Gene3D" id="3.30.470.20">
    <property type="entry name" value="ATP-grasp fold, B domain"/>
    <property type="match status" value="2"/>
</dbReference>
<dbReference type="GO" id="GO:0005524">
    <property type="term" value="F:ATP binding"/>
    <property type="evidence" value="ECO:0007669"/>
    <property type="project" value="InterPro"/>
</dbReference>
<comment type="similarity">
    <text evidence="1">Belongs to the PEP-utilizing enzyme family.</text>
</comment>
<dbReference type="InterPro" id="IPR002192">
    <property type="entry name" value="PPDK_AMP/ATP-bd"/>
</dbReference>
<dbReference type="WBParaSite" id="Pan_g11705.t1">
    <property type="protein sequence ID" value="Pan_g11705.t1"/>
    <property type="gene ID" value="Pan_g11705"/>
</dbReference>
<evidence type="ECO:0000256" key="1">
    <source>
        <dbReference type="ARBA" id="ARBA00007837"/>
    </source>
</evidence>
<dbReference type="InterPro" id="IPR051549">
    <property type="entry name" value="PEP_Utilizing_Enz"/>
</dbReference>
<dbReference type="GO" id="GO:0016301">
    <property type="term" value="F:kinase activity"/>
    <property type="evidence" value="ECO:0007669"/>
    <property type="project" value="InterPro"/>
</dbReference>
<dbReference type="SUPFAM" id="SSF56059">
    <property type="entry name" value="Glutathione synthetase ATP-binding domain-like"/>
    <property type="match status" value="1"/>
</dbReference>